<dbReference type="InterPro" id="IPR008966">
    <property type="entry name" value="Adhesion_dom_sf"/>
</dbReference>
<dbReference type="InterPro" id="IPR050263">
    <property type="entry name" value="Bact_Fimbrial_Adh_Pro"/>
</dbReference>
<evidence type="ECO:0000256" key="1">
    <source>
        <dbReference type="SAM" id="SignalP"/>
    </source>
</evidence>
<accession>A0A9J6QIT8</accession>
<keyword evidence="1" id="KW-0732">Signal</keyword>
<gene>
    <name evidence="3" type="ORF">M8013_18520</name>
</gene>
<evidence type="ECO:0000313" key="3">
    <source>
        <dbReference type="EMBL" id="MCU6670724.1"/>
    </source>
</evidence>
<dbReference type="GO" id="GO:0009289">
    <property type="term" value="C:pilus"/>
    <property type="evidence" value="ECO:0007669"/>
    <property type="project" value="InterPro"/>
</dbReference>
<dbReference type="GO" id="GO:0043709">
    <property type="term" value="P:cell adhesion involved in single-species biofilm formation"/>
    <property type="evidence" value="ECO:0007669"/>
    <property type="project" value="TreeGrafter"/>
</dbReference>
<proteinExistence type="predicted"/>
<keyword evidence="4" id="KW-1185">Reference proteome</keyword>
<dbReference type="RefSeq" id="WP_271269249.1">
    <property type="nucleotide sequence ID" value="NZ_JAMGZJ010000078.1"/>
</dbReference>
<name>A0A9J6QIT8_9ENTR</name>
<dbReference type="PANTHER" id="PTHR33420:SF27">
    <property type="entry name" value="PROTEIN FIMG"/>
    <property type="match status" value="1"/>
</dbReference>
<protein>
    <submittedName>
        <fullName evidence="3">Type 1 fimbrial protein</fullName>
    </submittedName>
</protein>
<feature type="signal peptide" evidence="1">
    <location>
        <begin position="1"/>
        <end position="18"/>
    </location>
</feature>
<feature type="domain" description="Fimbrial-type adhesion" evidence="2">
    <location>
        <begin position="24"/>
        <end position="167"/>
    </location>
</feature>
<dbReference type="AlphaFoldDB" id="A0A9J6QIT8"/>
<dbReference type="PANTHER" id="PTHR33420">
    <property type="entry name" value="FIMBRIAL SUBUNIT ELFA-RELATED"/>
    <property type="match status" value="1"/>
</dbReference>
<dbReference type="Gene3D" id="2.60.40.1090">
    <property type="entry name" value="Fimbrial-type adhesion domain"/>
    <property type="match status" value="1"/>
</dbReference>
<dbReference type="Proteomes" id="UP001061282">
    <property type="component" value="Unassembled WGS sequence"/>
</dbReference>
<dbReference type="Pfam" id="PF00419">
    <property type="entry name" value="Fimbrial"/>
    <property type="match status" value="1"/>
</dbReference>
<dbReference type="EMBL" id="JAMGZJ010000078">
    <property type="protein sequence ID" value="MCU6670724.1"/>
    <property type="molecule type" value="Genomic_DNA"/>
</dbReference>
<sequence length="167" mass="17919">MNKPLTLLLLLASLSASATDVILSIKGNIYDTACQVDSASQNKVVDLGQAVASDFKAVGDIGVWKNFDITVSNCPQSLTLATIQLDGQRDLLHPFKFANNGTAKGLALEIADRPDMIILAPEARFNAVIDPVTHTGDFPMAARYYTSHTPVTAGTFSSVVQITFTYQ</sequence>
<dbReference type="InterPro" id="IPR000259">
    <property type="entry name" value="Adhesion_dom_fimbrial"/>
</dbReference>
<dbReference type="InterPro" id="IPR036937">
    <property type="entry name" value="Adhesion_dom_fimbrial_sf"/>
</dbReference>
<evidence type="ECO:0000259" key="2">
    <source>
        <dbReference type="Pfam" id="PF00419"/>
    </source>
</evidence>
<reference evidence="3" key="1">
    <citation type="submission" date="2022-05" db="EMBL/GenBank/DDBJ databases">
        <title>Description of a novel species of Leclercia; Leclercia tamurae and the Proposal for a Novel Genus Silvania gen. nov. Containing Two Novel Species Silvania hatchlandensis sp. nov. and Silvania confinis sp. nov. Isolated from the Rhizosphere of Oak.</title>
        <authorList>
            <person name="Maddock D.W."/>
            <person name="Brady C.L."/>
            <person name="Denman S."/>
            <person name="Arnold D."/>
        </authorList>
    </citation>
    <scope>NUCLEOTIDE SEQUENCE</scope>
    <source>
        <strain evidence="3">H4N4</strain>
    </source>
</reference>
<dbReference type="SUPFAM" id="SSF49401">
    <property type="entry name" value="Bacterial adhesins"/>
    <property type="match status" value="1"/>
</dbReference>
<comment type="caution">
    <text evidence="3">The sequence shown here is derived from an EMBL/GenBank/DDBJ whole genome shotgun (WGS) entry which is preliminary data.</text>
</comment>
<organism evidence="3 4">
    <name type="scientific">Silvania confinis</name>
    <dbReference type="NCBI Taxonomy" id="2926470"/>
    <lineage>
        <taxon>Bacteria</taxon>
        <taxon>Pseudomonadati</taxon>
        <taxon>Pseudomonadota</taxon>
        <taxon>Gammaproteobacteria</taxon>
        <taxon>Enterobacterales</taxon>
        <taxon>Enterobacteriaceae</taxon>
        <taxon>Silvania</taxon>
    </lineage>
</organism>
<evidence type="ECO:0000313" key="4">
    <source>
        <dbReference type="Proteomes" id="UP001061282"/>
    </source>
</evidence>
<feature type="chain" id="PRO_5039898509" evidence="1">
    <location>
        <begin position="19"/>
        <end position="167"/>
    </location>
</feature>